<gene>
    <name evidence="3" type="primary">gb07437</name>
    <name evidence="3" type="ORF">PR202_gb07437</name>
</gene>
<sequence length="324" mass="36117">MSGPPSGQSSGISSPAHTKSISSRTRRHPSIISSAFCSSKKLPLQPFHIMASVSESGRTKNMLKAKIKHDSFSSETLDINPTPFPPDLKKISYSAFALCFSFYDIIPLVNLCFIHLQAYLAYGIPNSSLKRMALFHKAAYNIGGHAVTANSIEQALLCFRSARIGRQWFESILSTAMRKKCADEKQLVQLKFGLPDCQPLALFALCTGASSDPMLRVYTAKNIMEELERAKLEFIQATMVVRKSKKVFLPRLVERYAREACLGPDDVLPWAQREGAVADGRKQQDAVQRASGSRRKAAQAVEWLPYSVRFRYAFARSMVDKPQC</sequence>
<name>A0AAV5EC78_ELECO</name>
<evidence type="ECO:0000259" key="2">
    <source>
        <dbReference type="Pfam" id="PF04784"/>
    </source>
</evidence>
<keyword evidence="4" id="KW-1185">Reference proteome</keyword>
<evidence type="ECO:0000256" key="1">
    <source>
        <dbReference type="SAM" id="MobiDB-lite"/>
    </source>
</evidence>
<dbReference type="Pfam" id="PF04784">
    <property type="entry name" value="DUF547"/>
    <property type="match status" value="1"/>
</dbReference>
<evidence type="ECO:0000313" key="4">
    <source>
        <dbReference type="Proteomes" id="UP001054889"/>
    </source>
</evidence>
<evidence type="ECO:0000313" key="3">
    <source>
        <dbReference type="EMBL" id="GJN20107.1"/>
    </source>
</evidence>
<dbReference type="InterPro" id="IPR006869">
    <property type="entry name" value="DUF547"/>
</dbReference>
<protein>
    <recommendedName>
        <fullName evidence="2">DUF547 domain-containing protein</fullName>
    </recommendedName>
</protein>
<organism evidence="3 4">
    <name type="scientific">Eleusine coracana subsp. coracana</name>
    <dbReference type="NCBI Taxonomy" id="191504"/>
    <lineage>
        <taxon>Eukaryota</taxon>
        <taxon>Viridiplantae</taxon>
        <taxon>Streptophyta</taxon>
        <taxon>Embryophyta</taxon>
        <taxon>Tracheophyta</taxon>
        <taxon>Spermatophyta</taxon>
        <taxon>Magnoliopsida</taxon>
        <taxon>Liliopsida</taxon>
        <taxon>Poales</taxon>
        <taxon>Poaceae</taxon>
        <taxon>PACMAD clade</taxon>
        <taxon>Chloridoideae</taxon>
        <taxon>Cynodonteae</taxon>
        <taxon>Eleusininae</taxon>
        <taxon>Eleusine</taxon>
    </lineage>
</organism>
<comment type="caution">
    <text evidence="3">The sequence shown here is derived from an EMBL/GenBank/DDBJ whole genome shotgun (WGS) entry which is preliminary data.</text>
</comment>
<dbReference type="Proteomes" id="UP001054889">
    <property type="component" value="Unassembled WGS sequence"/>
</dbReference>
<feature type="region of interest" description="Disordered" evidence="1">
    <location>
        <begin position="1"/>
        <end position="27"/>
    </location>
</feature>
<proteinExistence type="predicted"/>
<dbReference type="PANTHER" id="PTHR23054:SF26">
    <property type="entry name" value="ELECTRON TRANSPORTER"/>
    <property type="match status" value="1"/>
</dbReference>
<reference evidence="3" key="2">
    <citation type="submission" date="2021-12" db="EMBL/GenBank/DDBJ databases">
        <title>Resequencing data analysis of finger millet.</title>
        <authorList>
            <person name="Hatakeyama M."/>
            <person name="Aluri S."/>
            <person name="Balachadran M.T."/>
            <person name="Sivarajan S.R."/>
            <person name="Poveda L."/>
            <person name="Shimizu-Inatsugi R."/>
            <person name="Schlapbach R."/>
            <person name="Sreeman S.M."/>
            <person name="Shimizu K.K."/>
        </authorList>
    </citation>
    <scope>NUCLEOTIDE SEQUENCE</scope>
</reference>
<dbReference type="AlphaFoldDB" id="A0AAV5EC78"/>
<feature type="domain" description="DUF547" evidence="2">
    <location>
        <begin position="111"/>
        <end position="235"/>
    </location>
</feature>
<feature type="compositionally biased region" description="Low complexity" evidence="1">
    <location>
        <begin position="1"/>
        <end position="15"/>
    </location>
</feature>
<reference evidence="3" key="1">
    <citation type="journal article" date="2018" name="DNA Res.">
        <title>Multiple hybrid de novo genome assembly of finger millet, an orphan allotetraploid crop.</title>
        <authorList>
            <person name="Hatakeyama M."/>
            <person name="Aluri S."/>
            <person name="Balachadran M.T."/>
            <person name="Sivarajan S.R."/>
            <person name="Patrignani A."/>
            <person name="Gruter S."/>
            <person name="Poveda L."/>
            <person name="Shimizu-Inatsugi R."/>
            <person name="Baeten J."/>
            <person name="Francoijs K.J."/>
            <person name="Nataraja K.N."/>
            <person name="Reddy Y.A.N."/>
            <person name="Phadnis S."/>
            <person name="Ravikumar R.L."/>
            <person name="Schlapbach R."/>
            <person name="Sreeman S.M."/>
            <person name="Shimizu K.K."/>
        </authorList>
    </citation>
    <scope>NUCLEOTIDE SEQUENCE</scope>
</reference>
<dbReference type="EMBL" id="BQKI01000074">
    <property type="protein sequence ID" value="GJN20107.1"/>
    <property type="molecule type" value="Genomic_DNA"/>
</dbReference>
<accession>A0AAV5EC78</accession>
<dbReference type="PANTHER" id="PTHR23054">
    <property type="entry name" value="TERNARY COMPLEX FACTOR MIP1, LEUCINE-ZIPPER-RELATED"/>
    <property type="match status" value="1"/>
</dbReference>